<keyword evidence="1" id="KW-0472">Membrane</keyword>
<organism evidence="3 4">
    <name type="scientific">Flavobacterium granuli</name>
    <dbReference type="NCBI Taxonomy" id="280093"/>
    <lineage>
        <taxon>Bacteria</taxon>
        <taxon>Pseudomonadati</taxon>
        <taxon>Bacteroidota</taxon>
        <taxon>Flavobacteriia</taxon>
        <taxon>Flavobacteriales</taxon>
        <taxon>Flavobacteriaceae</taxon>
        <taxon>Flavobacterium</taxon>
    </lineage>
</organism>
<dbReference type="CDD" id="cd00198">
    <property type="entry name" value="vWFA"/>
    <property type="match status" value="1"/>
</dbReference>
<feature type="domain" description="VWFA" evidence="2">
    <location>
        <begin position="69"/>
        <end position="280"/>
    </location>
</feature>
<dbReference type="EMBL" id="PVUB01000006">
    <property type="protein sequence ID" value="PRZ22753.1"/>
    <property type="molecule type" value="Genomic_DNA"/>
</dbReference>
<dbReference type="InterPro" id="IPR036465">
    <property type="entry name" value="vWFA_dom_sf"/>
</dbReference>
<evidence type="ECO:0000313" key="4">
    <source>
        <dbReference type="Proteomes" id="UP000237771"/>
    </source>
</evidence>
<name>A0ABX5EWW7_9FLAO</name>
<dbReference type="SUPFAM" id="SSF53300">
    <property type="entry name" value="vWA-like"/>
    <property type="match status" value="1"/>
</dbReference>
<keyword evidence="1" id="KW-1133">Transmembrane helix</keyword>
<evidence type="ECO:0000256" key="1">
    <source>
        <dbReference type="SAM" id="Phobius"/>
    </source>
</evidence>
<feature type="transmembrane region" description="Helical" evidence="1">
    <location>
        <begin position="18"/>
        <end position="37"/>
    </location>
</feature>
<protein>
    <submittedName>
        <fullName evidence="3">SprB-like repeat protein</fullName>
    </submittedName>
</protein>
<dbReference type="Pfam" id="PF13519">
    <property type="entry name" value="VWA_2"/>
    <property type="match status" value="1"/>
</dbReference>
<dbReference type="Pfam" id="PF13573">
    <property type="entry name" value="SprB"/>
    <property type="match status" value="10"/>
</dbReference>
<gene>
    <name evidence="3" type="ORF">BC624_1061</name>
</gene>
<dbReference type="Proteomes" id="UP000237771">
    <property type="component" value="Unassembled WGS sequence"/>
</dbReference>
<keyword evidence="1" id="KW-0812">Transmembrane</keyword>
<comment type="caution">
    <text evidence="3">The sequence shown here is derived from an EMBL/GenBank/DDBJ whole genome shotgun (WGS) entry which is preliminary data.</text>
</comment>
<dbReference type="PROSITE" id="PS50234">
    <property type="entry name" value="VWFA"/>
    <property type="match status" value="1"/>
</dbReference>
<reference evidence="3 4" key="1">
    <citation type="submission" date="2018-03" db="EMBL/GenBank/DDBJ databases">
        <title>Genomic Encyclopedia of Archaeal and Bacterial Type Strains, Phase II (KMG-II): from individual species to whole genera.</title>
        <authorList>
            <person name="Goeker M."/>
        </authorList>
    </citation>
    <scope>NUCLEOTIDE SEQUENCE [LARGE SCALE GENOMIC DNA]</scope>
    <source>
        <strain evidence="3 4">DSM 17797</strain>
    </source>
</reference>
<dbReference type="SMART" id="SM00089">
    <property type="entry name" value="PKD"/>
    <property type="match status" value="9"/>
</dbReference>
<feature type="non-terminal residue" evidence="3">
    <location>
        <position position="1136"/>
    </location>
</feature>
<dbReference type="Gene3D" id="2.60.40.740">
    <property type="match status" value="8"/>
</dbReference>
<evidence type="ECO:0000259" key="2">
    <source>
        <dbReference type="PROSITE" id="PS50234"/>
    </source>
</evidence>
<dbReference type="SMART" id="SM00327">
    <property type="entry name" value="VWA"/>
    <property type="match status" value="1"/>
</dbReference>
<dbReference type="InterPro" id="IPR022409">
    <property type="entry name" value="PKD/Chitinase_dom"/>
</dbReference>
<dbReference type="InterPro" id="IPR002035">
    <property type="entry name" value="VWF_A"/>
</dbReference>
<keyword evidence="4" id="KW-1185">Reference proteome</keyword>
<dbReference type="Gene3D" id="3.40.50.410">
    <property type="entry name" value="von Willebrand factor, type A domain"/>
    <property type="match status" value="1"/>
</dbReference>
<sequence length="1136" mass="114380">MEIILPNSTELNRKLQKIYFLFLFLLYSLSFFGQQQITPTKTIIATPSSCNTYDVTLSITGVAPVRPLDVVLVIDVSGSMSDNIPGDTNTSMYYAKAAATDFINNLFANNPTGLNRVAIVKYGTTATIVSPLTGSSGKTSLLTSISNLSANGGATNIQDGIVKADIALSPPNGNFDCQTARSIILLTDGVANRTGTGGNNCSSGSGGTCIQSAITAANAAKTTVVSSVVYENQIFSIGLMGGVSASNLADAHFALDAIQNTGGAFYTNSAANLSGIYSQILSQLSWAAKKITGLNLITETVTSGFTIVPGSIIASAGTTATQSLQEIYFNKDILSSETITLKYQVQPTPANTNPGNQTVSNTKMNYINSLCVQVLNQNTIDGTGFITGRLTASISPTNVNCKGGATGSATASATGGTPAYTYSWNTNPVQNTAVASGLAAGTYTVTVTDSKGCTDTEQITITEPQDALVAAIGSVTNVNCKDGATGSATASATGGTPAYTYSWNTNPVQNTAVASGLAAGTYTVTVTDSKGCTDTEQITITEPQDALVAAIGSVTNVNCKGGATGSATASATGGTPAYTYSWNTNPVQNTAVASGLAAGTYTVTITDSKGCTDTEQITITEPQDALVAAIGSVTNVNCKGGATGSATASATGGTPAYTYSWNTNPVQNTAVASGLAAGTYTVTITDSKGCTDTEQITITEPQDALVAAIGSVTNVNCKGGATGSATASATGGTPAYTYSWNTNPVQNTAVASGLAAGTYTVTVTDSKGCTDTEQITITEPENVLVAAIGSVEHVNCKGGATGSATASATGGTPAYTYSWNTNPVQNTALASGLAAGTYTVTVTDSKGCTDTEQITITEPQDALVAAIGSVANVNCKGGATGSATASATGGTATYTYSWNTNPIQNTAVASGLAAGTYTVTVTDSKGCSDTEQITITEPQDALVATIGSVANVNCKGGATGSATASATGGTPAYTYSWNTNPVQNTAVASGLAAGTYTVTVTDSKGCSDTEQITITEPQDALVAAIGSVTNVNCKGGATGSANASATGGTATYTYSWNTNPVQNTAVASGLAAGTYTVTVTDSKGCSDTEQITITEPQDVLTCSIIQDKAVSSNGLSDGEATVTPLGGNGGYTYLWD</sequence>
<accession>A0ABX5EWW7</accession>
<proteinExistence type="predicted"/>
<dbReference type="RefSeq" id="WP_146130158.1">
    <property type="nucleotide sequence ID" value="NZ_PVUB01000006.1"/>
</dbReference>
<evidence type="ECO:0000313" key="3">
    <source>
        <dbReference type="EMBL" id="PRZ22753.1"/>
    </source>
</evidence>
<dbReference type="InterPro" id="IPR025667">
    <property type="entry name" value="SprB_repeat"/>
</dbReference>